<feature type="compositionally biased region" description="Acidic residues" evidence="8">
    <location>
        <begin position="80"/>
        <end position="100"/>
    </location>
</feature>
<dbReference type="Pfam" id="PF04539">
    <property type="entry name" value="Sigma70_r3"/>
    <property type="match status" value="1"/>
</dbReference>
<sequence length="657" mass="74664">MATKTTEREETQEAPETQADGPLLDLTDAAVKRMIKLAKKRGYVTYDELNEVLPSEEFSSEQIEDVLAQLSEMGINVVESEDADENQSDEGEEEEVDGGDLVEASRPVPVKVERTSEPAERTDDPVRMYLREMGSVELLSREGEIAIAKRIEAGREAMIAGLCESPLTFQAIIIWRDELVDGKVLLRDIIDLEATYADPEGKGATGGEIGDGEAGDGLDEPPVPEGEGEDDDIENNVSLSAMEAELKPRVLETFDAIADNYKKLRRLQDQDIENRLQNLKLSPAQERKYKKLKDDIIVAVKSLSLNQNRIDALVEQLYDINKRLIGLEGRLMRLAESYGVAREDFLKQHQGSELDPKWILRVSKLGTRGWKDFVAKEKDRIKELRQEIQTLASETGLEIHEFRKIVSMVQKGEKEARQAKKEMIEANLRLVISIAKKYTNRGLQFLDLIQEGNIGLMKAVDKFEYRRGYKFSTYATWWIRQAITRSIADQARTIRIPVHMIETINKIVRTSRQMLHEIGREPTPEELAEKLAMPLEKVRKVLKIAKEPISLETPIGDEEDSHLGDFIEDKNAVLPIDAAIQSNLRETTTRVLASLTPREERVLRMRFGIGMNTDHTLEEVGQQFSVTRERIRQIEAKALRKLKHPSRSRKLRSFLDN</sequence>
<dbReference type="Pfam" id="PF03979">
    <property type="entry name" value="Sigma70_r1_1"/>
    <property type="match status" value="1"/>
</dbReference>
<evidence type="ECO:0000256" key="5">
    <source>
        <dbReference type="ARBA" id="ARBA00023163"/>
    </source>
</evidence>
<dbReference type="Gene3D" id="1.10.10.10">
    <property type="entry name" value="Winged helix-like DNA-binding domain superfamily/Winged helix DNA-binding domain"/>
    <property type="match status" value="2"/>
</dbReference>
<evidence type="ECO:0000259" key="10">
    <source>
        <dbReference type="PROSITE" id="PS00716"/>
    </source>
</evidence>
<dbReference type="Gene3D" id="1.10.601.10">
    <property type="entry name" value="RNA Polymerase Primary Sigma Factor"/>
    <property type="match status" value="1"/>
</dbReference>
<keyword evidence="12" id="KW-1185">Reference proteome</keyword>
<dbReference type="PROSITE" id="PS00715">
    <property type="entry name" value="SIGMA70_1"/>
    <property type="match status" value="1"/>
</dbReference>
<dbReference type="Pfam" id="PF04545">
    <property type="entry name" value="Sigma70_r4"/>
    <property type="match status" value="1"/>
</dbReference>
<feature type="region of interest" description="Sigma-70 factor domain-4" evidence="6">
    <location>
        <begin position="591"/>
        <end position="644"/>
    </location>
</feature>
<accession>A0ABT7AKU3</accession>
<feature type="region of interest" description="Disordered" evidence="8">
    <location>
        <begin position="1"/>
        <end position="24"/>
    </location>
</feature>
<keyword evidence="7" id="KW-0175">Coiled coil</keyword>
<dbReference type="NCBIfam" id="TIGR02937">
    <property type="entry name" value="sigma70-ECF"/>
    <property type="match status" value="1"/>
</dbReference>
<evidence type="ECO:0000256" key="3">
    <source>
        <dbReference type="ARBA" id="ARBA00023082"/>
    </source>
</evidence>
<organism evidence="11 12">
    <name type="scientific">Chelatococcus albus</name>
    <dbReference type="NCBI Taxonomy" id="3047466"/>
    <lineage>
        <taxon>Bacteria</taxon>
        <taxon>Pseudomonadati</taxon>
        <taxon>Pseudomonadota</taxon>
        <taxon>Alphaproteobacteria</taxon>
        <taxon>Hyphomicrobiales</taxon>
        <taxon>Chelatococcaceae</taxon>
        <taxon>Chelatococcus</taxon>
    </lineage>
</organism>
<dbReference type="InterPro" id="IPR007631">
    <property type="entry name" value="RNA_pol_sigma_70_non-ess"/>
</dbReference>
<dbReference type="Pfam" id="PF04542">
    <property type="entry name" value="Sigma70_r2"/>
    <property type="match status" value="1"/>
</dbReference>
<dbReference type="NCBIfam" id="NF004208">
    <property type="entry name" value="PRK05658.1"/>
    <property type="match status" value="1"/>
</dbReference>
<dbReference type="RefSeq" id="WP_283741223.1">
    <property type="nucleotide sequence ID" value="NZ_JASJEV010000008.1"/>
</dbReference>
<feature type="region of interest" description="Disordered" evidence="8">
    <location>
        <begin position="198"/>
        <end position="233"/>
    </location>
</feature>
<evidence type="ECO:0000256" key="4">
    <source>
        <dbReference type="ARBA" id="ARBA00023125"/>
    </source>
</evidence>
<dbReference type="CDD" id="cd06171">
    <property type="entry name" value="Sigma70_r4"/>
    <property type="match status" value="1"/>
</dbReference>
<dbReference type="Proteomes" id="UP001321492">
    <property type="component" value="Unassembled WGS sequence"/>
</dbReference>
<feature type="region of interest" description="Sigma-70 factor domain-3" evidence="6">
    <location>
        <begin position="502"/>
        <end position="578"/>
    </location>
</feature>
<evidence type="ECO:0000313" key="11">
    <source>
        <dbReference type="EMBL" id="MDJ1159221.1"/>
    </source>
</evidence>
<feature type="domain" description="RNA polymerase sigma-70" evidence="9">
    <location>
        <begin position="447"/>
        <end position="460"/>
    </location>
</feature>
<feature type="compositionally biased region" description="Basic and acidic residues" evidence="8">
    <location>
        <begin position="1"/>
        <end position="11"/>
    </location>
</feature>
<dbReference type="InterPro" id="IPR036388">
    <property type="entry name" value="WH-like_DNA-bd_sf"/>
</dbReference>
<name>A0ABT7AKU3_9HYPH</name>
<keyword evidence="1 6" id="KW-0963">Cytoplasm</keyword>
<dbReference type="InterPro" id="IPR007127">
    <property type="entry name" value="RNA_pol_sigma_70_r1_1"/>
</dbReference>
<dbReference type="NCBIfam" id="TIGR02393">
    <property type="entry name" value="RpoD_Cterm"/>
    <property type="match status" value="1"/>
</dbReference>
<feature type="compositionally biased region" description="Basic and acidic residues" evidence="8">
    <location>
        <begin position="111"/>
        <end position="120"/>
    </location>
</feature>
<dbReference type="SUPFAM" id="SSF88659">
    <property type="entry name" value="Sigma3 and sigma4 domains of RNA polymerase sigma factors"/>
    <property type="match status" value="2"/>
</dbReference>
<feature type="short sequence motif" description="Interaction with polymerase core subunit RpoC" evidence="6">
    <location>
        <begin position="447"/>
        <end position="450"/>
    </location>
</feature>
<keyword evidence="4 6" id="KW-0238">DNA-binding</keyword>
<evidence type="ECO:0000313" key="12">
    <source>
        <dbReference type="Proteomes" id="UP001321492"/>
    </source>
</evidence>
<dbReference type="InterPro" id="IPR000943">
    <property type="entry name" value="RNA_pol_sigma70"/>
</dbReference>
<feature type="domain" description="RNA polymerase sigma-70" evidence="10">
    <location>
        <begin position="616"/>
        <end position="642"/>
    </location>
</feature>
<evidence type="ECO:0000256" key="8">
    <source>
        <dbReference type="SAM" id="MobiDB-lite"/>
    </source>
</evidence>
<comment type="similarity">
    <text evidence="6">Belongs to the sigma-70 factor family. RpoD/SigA subfamily.</text>
</comment>
<dbReference type="PANTHER" id="PTHR30603">
    <property type="entry name" value="RNA POLYMERASE SIGMA FACTOR RPO"/>
    <property type="match status" value="1"/>
</dbReference>
<protein>
    <recommendedName>
        <fullName evidence="6">RNA polymerase sigma factor RpoD</fullName>
    </recommendedName>
    <alternativeName>
        <fullName evidence="6">Sigma-70</fullName>
    </alternativeName>
</protein>
<reference evidence="11 12" key="1">
    <citation type="submission" date="2023-05" db="EMBL/GenBank/DDBJ databases">
        <title>Chelatococcus sp. nov., a moderately thermophilic bacterium isolated from hot spring microbial mat.</title>
        <authorList>
            <person name="Hu C.-J."/>
            <person name="Li W.-J."/>
        </authorList>
    </citation>
    <scope>NUCLEOTIDE SEQUENCE [LARGE SCALE GENOMIC DNA]</scope>
    <source>
        <strain evidence="11 12">SYSU G07232</strain>
    </source>
</reference>
<dbReference type="PRINTS" id="PR00046">
    <property type="entry name" value="SIGMA70FCT"/>
</dbReference>
<dbReference type="PROSITE" id="PS00716">
    <property type="entry name" value="SIGMA70_2"/>
    <property type="match status" value="1"/>
</dbReference>
<evidence type="ECO:0000256" key="1">
    <source>
        <dbReference type="ARBA" id="ARBA00022490"/>
    </source>
</evidence>
<evidence type="ECO:0000256" key="2">
    <source>
        <dbReference type="ARBA" id="ARBA00023015"/>
    </source>
</evidence>
<keyword evidence="5 6" id="KW-0804">Transcription</keyword>
<feature type="region of interest" description="Disordered" evidence="8">
    <location>
        <begin position="80"/>
        <end position="120"/>
    </location>
</feature>
<evidence type="ECO:0000256" key="7">
    <source>
        <dbReference type="SAM" id="Coils"/>
    </source>
</evidence>
<dbReference type="InterPro" id="IPR013324">
    <property type="entry name" value="RNA_pol_sigma_r3/r4-like"/>
</dbReference>
<feature type="compositionally biased region" description="Acidic residues" evidence="8">
    <location>
        <begin position="210"/>
        <end position="219"/>
    </location>
</feature>
<evidence type="ECO:0000256" key="6">
    <source>
        <dbReference type="HAMAP-Rule" id="MF_00963"/>
    </source>
</evidence>
<feature type="coiled-coil region" evidence="7">
    <location>
        <begin position="374"/>
        <end position="429"/>
    </location>
</feature>
<dbReference type="InterPro" id="IPR009042">
    <property type="entry name" value="RNA_pol_sigma70_r1_2"/>
</dbReference>
<evidence type="ECO:0000259" key="9">
    <source>
        <dbReference type="PROSITE" id="PS00715"/>
    </source>
</evidence>
<proteinExistence type="inferred from homology"/>
<dbReference type="Gene3D" id="1.10.220.120">
    <property type="entry name" value="Sigma-70 factor, region 1.1"/>
    <property type="match status" value="1"/>
</dbReference>
<dbReference type="InterPro" id="IPR007630">
    <property type="entry name" value="RNA_pol_sigma70_r4"/>
</dbReference>
<keyword evidence="2 6" id="KW-0805">Transcription regulation</keyword>
<dbReference type="SUPFAM" id="SSF88946">
    <property type="entry name" value="Sigma2 domain of RNA polymerase sigma factors"/>
    <property type="match status" value="1"/>
</dbReference>
<dbReference type="Pfam" id="PF04546">
    <property type="entry name" value="Sigma70_ner"/>
    <property type="match status" value="1"/>
</dbReference>
<feature type="DNA-binding region" description="H-T-H motif" evidence="6">
    <location>
        <begin position="617"/>
        <end position="636"/>
    </location>
</feature>
<dbReference type="HAMAP" id="MF_00963">
    <property type="entry name" value="Sigma70_RpoD_SigA"/>
    <property type="match status" value="1"/>
</dbReference>
<keyword evidence="3 6" id="KW-0731">Sigma factor</keyword>
<dbReference type="InterPro" id="IPR007627">
    <property type="entry name" value="RNA_pol_sigma70_r2"/>
</dbReference>
<comment type="subunit">
    <text evidence="6">Interacts transiently with the RNA polymerase catalytic core.</text>
</comment>
<dbReference type="InterPro" id="IPR013325">
    <property type="entry name" value="RNA_pol_sigma_r2"/>
</dbReference>
<gene>
    <name evidence="6 11" type="primary">rpoD</name>
    <name evidence="11" type="ORF">QNA08_13355</name>
</gene>
<dbReference type="InterPro" id="IPR028630">
    <property type="entry name" value="Sigma70_RpoD"/>
</dbReference>
<dbReference type="Pfam" id="PF00140">
    <property type="entry name" value="Sigma70_r1_2"/>
    <property type="match status" value="1"/>
</dbReference>
<dbReference type="InterPro" id="IPR007624">
    <property type="entry name" value="RNA_pol_sigma70_r3"/>
</dbReference>
<dbReference type="InterPro" id="IPR012760">
    <property type="entry name" value="RNA_pol_sigma_RpoD_C"/>
</dbReference>
<feature type="region of interest" description="Sigma-70 factor domain-2" evidence="6">
    <location>
        <begin position="423"/>
        <end position="493"/>
    </location>
</feature>
<dbReference type="PANTHER" id="PTHR30603:SF60">
    <property type="entry name" value="RNA POLYMERASE SIGMA FACTOR RPOD"/>
    <property type="match status" value="1"/>
</dbReference>
<comment type="caution">
    <text evidence="11">The sequence shown here is derived from an EMBL/GenBank/DDBJ whole genome shotgun (WGS) entry which is preliminary data.</text>
</comment>
<dbReference type="EMBL" id="JASJEV010000008">
    <property type="protein sequence ID" value="MDJ1159221.1"/>
    <property type="molecule type" value="Genomic_DNA"/>
</dbReference>
<comment type="function">
    <text evidence="6">Sigma factors are initiation factors that promote the attachment of RNA polymerase to specific initiation sites and are then released. This sigma factor is the primary sigma factor during exponential growth.</text>
</comment>
<dbReference type="InterPro" id="IPR050239">
    <property type="entry name" value="Sigma-70_RNA_pol_init_factors"/>
</dbReference>
<dbReference type="InterPro" id="IPR042189">
    <property type="entry name" value="RNA_pol_sigma_70_r1_1_sf"/>
</dbReference>
<dbReference type="InterPro" id="IPR014284">
    <property type="entry name" value="RNA_pol_sigma-70_dom"/>
</dbReference>
<comment type="subcellular location">
    <subcellularLocation>
        <location evidence="6">Cytoplasm</location>
    </subcellularLocation>
</comment>